<dbReference type="NCBIfam" id="TIGR00281">
    <property type="entry name" value="SMC-Scp complex subunit ScpB"/>
    <property type="match status" value="1"/>
</dbReference>
<evidence type="ECO:0000256" key="1">
    <source>
        <dbReference type="ARBA" id="ARBA00022490"/>
    </source>
</evidence>
<evidence type="ECO:0000313" key="7">
    <source>
        <dbReference type="Proteomes" id="UP000198519"/>
    </source>
</evidence>
<evidence type="ECO:0000313" key="6">
    <source>
        <dbReference type="EMBL" id="SFM24959.1"/>
    </source>
</evidence>
<evidence type="ECO:0000256" key="3">
    <source>
        <dbReference type="ARBA" id="ARBA00022829"/>
    </source>
</evidence>
<dbReference type="PIRSF" id="PIRSF019345">
    <property type="entry name" value="ScpB"/>
    <property type="match status" value="1"/>
</dbReference>
<feature type="region of interest" description="Disordered" evidence="5">
    <location>
        <begin position="189"/>
        <end position="224"/>
    </location>
</feature>
<dbReference type="Proteomes" id="UP000198519">
    <property type="component" value="Unassembled WGS sequence"/>
</dbReference>
<evidence type="ECO:0000256" key="4">
    <source>
        <dbReference type="ARBA" id="ARBA00023306"/>
    </source>
</evidence>
<keyword evidence="7" id="KW-1185">Reference proteome</keyword>
<organism evidence="6 7">
    <name type="scientific">Marinobacter zhejiangensis</name>
    <dbReference type="NCBI Taxonomy" id="488535"/>
    <lineage>
        <taxon>Bacteria</taxon>
        <taxon>Pseudomonadati</taxon>
        <taxon>Pseudomonadota</taxon>
        <taxon>Gammaproteobacteria</taxon>
        <taxon>Pseudomonadales</taxon>
        <taxon>Marinobacteraceae</taxon>
        <taxon>Marinobacter</taxon>
    </lineage>
</organism>
<accession>A0A1I4PB73</accession>
<keyword evidence="4" id="KW-0131">Cell cycle</keyword>
<sequence>MSEERIRHLQAIVEAALLAAGKPLSLDQLQDLFDESGRPPRQVMEHVMAQLEASCEGRGFELKKVASGYRLQVRDEYAKWVARLFEEKPQRYSRALLETLALIAYRQPITRGEIEEIRGVTVSSNIVRTLLEREWVRVVGHRDVPGRPAMYATTRQFLDYFNMTSLDELPPLSEVRDLEDIGREIEKNMQGEIQFSEGAAEAPSDPGDSVDDESDAEHLPQTIH</sequence>
<dbReference type="Pfam" id="PF04079">
    <property type="entry name" value="SMC_ScpB"/>
    <property type="match status" value="1"/>
</dbReference>
<dbReference type="InterPro" id="IPR036390">
    <property type="entry name" value="WH_DNA-bd_sf"/>
</dbReference>
<gene>
    <name evidence="6" type="ORF">SAMN04487963_1909</name>
</gene>
<proteinExistence type="predicted"/>
<dbReference type="SUPFAM" id="SSF46785">
    <property type="entry name" value="Winged helix' DNA-binding domain"/>
    <property type="match status" value="2"/>
</dbReference>
<keyword evidence="3" id="KW-0159">Chromosome partition</keyword>
<protein>
    <submittedName>
        <fullName evidence="6">Segregation and condensation protein B</fullName>
    </submittedName>
</protein>
<dbReference type="PANTHER" id="PTHR34298:SF2">
    <property type="entry name" value="SEGREGATION AND CONDENSATION PROTEIN B"/>
    <property type="match status" value="1"/>
</dbReference>
<dbReference type="AlphaFoldDB" id="A0A1I4PB73"/>
<dbReference type="STRING" id="488535.SAMN04487963_1909"/>
<evidence type="ECO:0000256" key="5">
    <source>
        <dbReference type="SAM" id="MobiDB-lite"/>
    </source>
</evidence>
<dbReference type="EMBL" id="FOUE01000002">
    <property type="protein sequence ID" value="SFM24959.1"/>
    <property type="molecule type" value="Genomic_DNA"/>
</dbReference>
<dbReference type="PANTHER" id="PTHR34298">
    <property type="entry name" value="SEGREGATION AND CONDENSATION PROTEIN B"/>
    <property type="match status" value="1"/>
</dbReference>
<dbReference type="InterPro" id="IPR036388">
    <property type="entry name" value="WH-like_DNA-bd_sf"/>
</dbReference>
<evidence type="ECO:0000256" key="2">
    <source>
        <dbReference type="ARBA" id="ARBA00022618"/>
    </source>
</evidence>
<dbReference type="InterPro" id="IPR005234">
    <property type="entry name" value="ScpB_csome_segregation"/>
</dbReference>
<dbReference type="OrthoDB" id="9806226at2"/>
<dbReference type="Gene3D" id="1.10.10.10">
    <property type="entry name" value="Winged helix-like DNA-binding domain superfamily/Winged helix DNA-binding domain"/>
    <property type="match status" value="2"/>
</dbReference>
<name>A0A1I4PB73_9GAMM</name>
<reference evidence="7" key="1">
    <citation type="submission" date="2016-10" db="EMBL/GenBank/DDBJ databases">
        <authorList>
            <person name="Varghese N."/>
            <person name="Submissions S."/>
        </authorList>
    </citation>
    <scope>NUCLEOTIDE SEQUENCE [LARGE SCALE GENOMIC DNA]</scope>
    <source>
        <strain evidence="7">CGMCC 1.7061</strain>
    </source>
</reference>
<keyword evidence="1" id="KW-0963">Cytoplasm</keyword>
<dbReference type="GO" id="GO:0051304">
    <property type="term" value="P:chromosome separation"/>
    <property type="evidence" value="ECO:0007669"/>
    <property type="project" value="InterPro"/>
</dbReference>
<keyword evidence="2" id="KW-0132">Cell division</keyword>
<dbReference type="GO" id="GO:0051301">
    <property type="term" value="P:cell division"/>
    <property type="evidence" value="ECO:0007669"/>
    <property type="project" value="UniProtKB-KW"/>
</dbReference>
<dbReference type="RefSeq" id="WP_092021873.1">
    <property type="nucleotide sequence ID" value="NZ_FOUE01000002.1"/>
</dbReference>